<gene>
    <name evidence="4" type="ORF">G7B40_030915</name>
</gene>
<comment type="caution">
    <text evidence="4">The sequence shown here is derived from an EMBL/GenBank/DDBJ whole genome shotgun (WGS) entry which is preliminary data.</text>
</comment>
<protein>
    <submittedName>
        <fullName evidence="4">AarF/UbiB family protein</fullName>
    </submittedName>
</protein>
<dbReference type="InterPro" id="IPR004147">
    <property type="entry name" value="ABC1_dom"/>
</dbReference>
<feature type="transmembrane region" description="Helical" evidence="2">
    <location>
        <begin position="483"/>
        <end position="501"/>
    </location>
</feature>
<organism evidence="4 5">
    <name type="scientific">Aetokthonos hydrillicola Thurmond2011</name>
    <dbReference type="NCBI Taxonomy" id="2712845"/>
    <lineage>
        <taxon>Bacteria</taxon>
        <taxon>Bacillati</taxon>
        <taxon>Cyanobacteriota</taxon>
        <taxon>Cyanophyceae</taxon>
        <taxon>Nostocales</taxon>
        <taxon>Hapalosiphonaceae</taxon>
        <taxon>Aetokthonos</taxon>
    </lineage>
</organism>
<keyword evidence="2" id="KW-0812">Transmembrane</keyword>
<feature type="region of interest" description="Disordered" evidence="1">
    <location>
        <begin position="452"/>
        <end position="471"/>
    </location>
</feature>
<evidence type="ECO:0000313" key="4">
    <source>
        <dbReference type="EMBL" id="MDR9898936.1"/>
    </source>
</evidence>
<feature type="region of interest" description="Disordered" evidence="1">
    <location>
        <begin position="354"/>
        <end position="439"/>
    </location>
</feature>
<sequence length="529" mass="59609">MSDFANAIAKPEFAFKGLCPDLVAGEAARRKDGKLWCMPGGYAYVFKYKTFLPDKFWAIKCFSKLPPNLAIHYQTVSTYLTQSAVAHYFVFFKFIEKGIRTTDGKQHPILKMEWVNGANLKTYIRKNISDSTKLKKVAELFFKMCQELATHKVGHGDYHHENIFVVEEKGKISLKLIDYDSFYVADWKKDLDEVTQGYDGFQHPLRAIQVTKRCLQVDYFSQLVIYLSILAFAEDKSLWHKQRIDDRDGLLFTVNDFREPDKSAIITALSGYIGEISRVTDILKSVCTIQDIYQISPLENMLVSSGAKKSGWISNKVKLISKEKPVAPQPVITIQPINLAPQIKSNLSQPIQLPSFPTVTKSPSSPSITLPPIQLPSLPKTTSPPSSPPNTPTPIQLPSFSTTTTTSPASKPKWVPKRDNLPDQTEKESKPPANLNLTDIPTDKVQWVPKFSESTNNQNKPDDGNIADGSNFSDKSRSCSLPIWLYLFAVTIVSIFLWSFLHAVNTKNLRSPAEECRVQHPAQRNLCFE</sequence>
<dbReference type="EMBL" id="JAALHA020000021">
    <property type="protein sequence ID" value="MDR9898936.1"/>
    <property type="molecule type" value="Genomic_DNA"/>
</dbReference>
<proteinExistence type="predicted"/>
<feature type="compositionally biased region" description="Basic and acidic residues" evidence="1">
    <location>
        <begin position="416"/>
        <end position="430"/>
    </location>
</feature>
<dbReference type="Proteomes" id="UP000667802">
    <property type="component" value="Unassembled WGS sequence"/>
</dbReference>
<reference evidence="5" key="1">
    <citation type="journal article" date="2021" name="Science">
        <title>Hunting the eagle killer: A cyanobacterial neurotoxin causes vacuolar myelinopathy.</title>
        <authorList>
            <person name="Breinlinger S."/>
            <person name="Phillips T.J."/>
            <person name="Haram B.N."/>
            <person name="Mares J."/>
            <person name="Martinez Yerena J.A."/>
            <person name="Hrouzek P."/>
            <person name="Sobotka R."/>
            <person name="Henderson W.M."/>
            <person name="Schmieder P."/>
            <person name="Williams S.M."/>
            <person name="Lauderdale J.D."/>
            <person name="Wilde H.D."/>
            <person name="Gerrin W."/>
            <person name="Kust A."/>
            <person name="Washington J.W."/>
            <person name="Wagner C."/>
            <person name="Geier B."/>
            <person name="Liebeke M."/>
            <person name="Enke H."/>
            <person name="Niedermeyer T.H.J."/>
            <person name="Wilde S.B."/>
        </authorList>
    </citation>
    <scope>NUCLEOTIDE SEQUENCE [LARGE SCALE GENOMIC DNA]</scope>
    <source>
        <strain evidence="5">Thurmond2011</strain>
    </source>
</reference>
<dbReference type="Gene3D" id="1.10.510.10">
    <property type="entry name" value="Transferase(Phosphotransferase) domain 1"/>
    <property type="match status" value="1"/>
</dbReference>
<evidence type="ECO:0000313" key="5">
    <source>
        <dbReference type="Proteomes" id="UP000667802"/>
    </source>
</evidence>
<keyword evidence="5" id="KW-1185">Reference proteome</keyword>
<dbReference type="RefSeq" id="WP_310834245.1">
    <property type="nucleotide sequence ID" value="NZ_JAALHA020000021.1"/>
</dbReference>
<accession>A0AAP5ICJ9</accession>
<dbReference type="AlphaFoldDB" id="A0AAP5ICJ9"/>
<name>A0AAP5ICJ9_9CYAN</name>
<dbReference type="SUPFAM" id="SSF56112">
    <property type="entry name" value="Protein kinase-like (PK-like)"/>
    <property type="match status" value="1"/>
</dbReference>
<evidence type="ECO:0000256" key="2">
    <source>
        <dbReference type="SAM" id="Phobius"/>
    </source>
</evidence>
<feature type="compositionally biased region" description="Low complexity" evidence="1">
    <location>
        <begin position="362"/>
        <end position="384"/>
    </location>
</feature>
<evidence type="ECO:0000256" key="1">
    <source>
        <dbReference type="SAM" id="MobiDB-lite"/>
    </source>
</evidence>
<keyword evidence="2" id="KW-0472">Membrane</keyword>
<keyword evidence="2" id="KW-1133">Transmembrane helix</keyword>
<evidence type="ECO:0000259" key="3">
    <source>
        <dbReference type="Pfam" id="PF03109"/>
    </source>
</evidence>
<dbReference type="Pfam" id="PF03109">
    <property type="entry name" value="ABC1"/>
    <property type="match status" value="1"/>
</dbReference>
<dbReference type="InterPro" id="IPR011009">
    <property type="entry name" value="Kinase-like_dom_sf"/>
</dbReference>
<feature type="domain" description="ABC1 atypical kinase-like" evidence="3">
    <location>
        <begin position="107"/>
        <end position="179"/>
    </location>
</feature>